<reference evidence="1" key="1">
    <citation type="submission" date="2015-04" db="EMBL/GenBank/DDBJ databases">
        <title>The genome sequence of the plant pathogenic Rhizarian Plasmodiophora brassicae reveals insights in its biotrophic life cycle and the origin of chitin synthesis.</title>
        <authorList>
            <person name="Schwelm A."/>
            <person name="Fogelqvist J."/>
            <person name="Knaust A."/>
            <person name="Julke S."/>
            <person name="Lilja T."/>
            <person name="Dhandapani V."/>
            <person name="Bonilla-Rosso G."/>
            <person name="Karlsson M."/>
            <person name="Shevchenko A."/>
            <person name="Choi S.R."/>
            <person name="Kim H.G."/>
            <person name="Park J.Y."/>
            <person name="Lim Y.P."/>
            <person name="Ludwig-Muller J."/>
            <person name="Dixelius C."/>
        </authorList>
    </citation>
    <scope>NUCLEOTIDE SEQUENCE</scope>
    <source>
        <tissue evidence="1">Potato root galls</tissue>
    </source>
</reference>
<dbReference type="InterPro" id="IPR052394">
    <property type="entry name" value="LRR-containing"/>
</dbReference>
<dbReference type="EMBL" id="HACM01011329">
    <property type="protein sequence ID" value="CRZ11771.1"/>
    <property type="molecule type" value="Transcribed_RNA"/>
</dbReference>
<name>A0A0H5RDE5_9EUKA</name>
<evidence type="ECO:0000313" key="1">
    <source>
        <dbReference type="EMBL" id="CRZ11771.1"/>
    </source>
</evidence>
<proteinExistence type="predicted"/>
<dbReference type="Gene3D" id="3.80.10.10">
    <property type="entry name" value="Ribonuclease Inhibitor"/>
    <property type="match status" value="3"/>
</dbReference>
<dbReference type="Pfam" id="PF13516">
    <property type="entry name" value="LRR_6"/>
    <property type="match status" value="6"/>
</dbReference>
<dbReference type="InterPro" id="IPR032675">
    <property type="entry name" value="LRR_dom_sf"/>
</dbReference>
<dbReference type="AlphaFoldDB" id="A0A0H5RDE5"/>
<dbReference type="SMART" id="SM00368">
    <property type="entry name" value="LRR_RI"/>
    <property type="match status" value="9"/>
</dbReference>
<accession>A0A0H5RDE5</accession>
<dbReference type="InterPro" id="IPR001611">
    <property type="entry name" value="Leu-rich_rpt"/>
</dbReference>
<protein>
    <submittedName>
        <fullName evidence="1">Uncharacterized protein</fullName>
    </submittedName>
</protein>
<dbReference type="SUPFAM" id="SSF52047">
    <property type="entry name" value="RNI-like"/>
    <property type="match status" value="1"/>
</dbReference>
<dbReference type="PANTHER" id="PTHR24114">
    <property type="entry name" value="LEUCINE RICH REPEAT FAMILY PROTEIN"/>
    <property type="match status" value="1"/>
</dbReference>
<organism evidence="1">
    <name type="scientific">Spongospora subterranea</name>
    <dbReference type="NCBI Taxonomy" id="70186"/>
    <lineage>
        <taxon>Eukaryota</taxon>
        <taxon>Sar</taxon>
        <taxon>Rhizaria</taxon>
        <taxon>Endomyxa</taxon>
        <taxon>Phytomyxea</taxon>
        <taxon>Plasmodiophorida</taxon>
        <taxon>Plasmodiophoridae</taxon>
        <taxon>Spongospora</taxon>
    </lineage>
</organism>
<sequence length="318" mass="34390">MVIFGFWRHDSTAIDDCSIVALLQIVDKNNNLSELRLSSNQITVDGAAELAKTLPSMRQLLLLDLSNDVGSRNKNVINDEGLTVLCNAISKNFSLLSLNLVGNNINELDAASIGQVLRLNLTLTHLDLDRNKLGTRGAQILFEALARNKALRHLSLAQNGIGADAVCVLLVNHSMRFRRMNGSQARAINTMLVNNNSLVALHLQNNSIGLALPDLAEAMLQNRSIVVLDLQGNGIVDAGATAFAHVLASNIYLTNINLSNNNIGQAGGIMISKALAKNKVLTSLDISSNDIKDESAISIAEAMVRITKQIKMQPEVWL</sequence>
<dbReference type="PANTHER" id="PTHR24114:SF2">
    <property type="entry name" value="F-BOX DOMAIN-CONTAINING PROTEIN-RELATED"/>
    <property type="match status" value="1"/>
</dbReference>